<comment type="caution">
    <text evidence="1">The sequence shown here is derived from an EMBL/GenBank/DDBJ whole genome shotgun (WGS) entry which is preliminary data.</text>
</comment>
<gene>
    <name evidence="1" type="ORF">L3Q82_010752</name>
</gene>
<evidence type="ECO:0000313" key="1">
    <source>
        <dbReference type="EMBL" id="KAI3365678.1"/>
    </source>
</evidence>
<name>A0ACB8WG56_9TELE</name>
<feature type="non-terminal residue" evidence="1">
    <location>
        <position position="1"/>
    </location>
</feature>
<organism evidence="1 2">
    <name type="scientific">Scortum barcoo</name>
    <name type="common">barcoo grunter</name>
    <dbReference type="NCBI Taxonomy" id="214431"/>
    <lineage>
        <taxon>Eukaryota</taxon>
        <taxon>Metazoa</taxon>
        <taxon>Chordata</taxon>
        <taxon>Craniata</taxon>
        <taxon>Vertebrata</taxon>
        <taxon>Euteleostomi</taxon>
        <taxon>Actinopterygii</taxon>
        <taxon>Neopterygii</taxon>
        <taxon>Teleostei</taxon>
        <taxon>Neoteleostei</taxon>
        <taxon>Acanthomorphata</taxon>
        <taxon>Eupercaria</taxon>
        <taxon>Centrarchiformes</taxon>
        <taxon>Terapontoidei</taxon>
        <taxon>Terapontidae</taxon>
        <taxon>Scortum</taxon>
    </lineage>
</organism>
<dbReference type="Proteomes" id="UP000831701">
    <property type="component" value="Chromosome 12"/>
</dbReference>
<protein>
    <submittedName>
        <fullName evidence="1">Uncharacterized protein</fullName>
    </submittedName>
</protein>
<accession>A0ACB8WG56</accession>
<reference evidence="1" key="1">
    <citation type="submission" date="2022-04" db="EMBL/GenBank/DDBJ databases">
        <title>Jade perch genome.</title>
        <authorList>
            <person name="Chao B."/>
        </authorList>
    </citation>
    <scope>NUCLEOTIDE SEQUENCE</scope>
    <source>
        <strain evidence="1">CB-2022</strain>
    </source>
</reference>
<proteinExistence type="predicted"/>
<evidence type="ECO:0000313" key="2">
    <source>
        <dbReference type="Proteomes" id="UP000831701"/>
    </source>
</evidence>
<dbReference type="EMBL" id="CM041542">
    <property type="protein sequence ID" value="KAI3365678.1"/>
    <property type="molecule type" value="Genomic_DNA"/>
</dbReference>
<sequence>NMRLASVGVRARRAAEPSEPQPEEATEPVHHEHPHSEHHEHSHTEHHPSHDYDHMKNKFMNELSHLPIPMWAVGAIVVVVLVLVACFIFCIFKKCFGKKKKPKKVRERKTGRRRKEKEGEGEAGEKEGEVKKEGEEEEKEQEKLGKLEFSLDYNFTDSQLIVGILQAQDLAAMDMGGTSDPYVKVFLLPDKKKKYETKVQRKNLCPVFNETFIFKIPYAELGGKTLVLQVFDFDRFSKHDMIGEIKIPMNSVDLGQPMQQWRDLESGEKEEQEKLGDICISLRYVPTAGKLTVNIMEAKNLKKMDVGGLSDPYVKIVLQQNGKRIKKKKTTVKKNTLNPYFNESFSFDVPFEQIQKVQVVITVFDYDKLGSNDPIGKTFMGYGATGVGLRHWSDMLANPRRPVAQWHTLLPEEEVDAALKAKPLNSPAAFTGRFDDERRGLRHVVGPQSCARPAEHSGDPRHILKTIAGLQNGESLHVWVVENGMEEVARQLLLLYLALMPQESVGNSERTEVFLEVFGNSEIRSQTEETLRRAASQLLQSVAETLETAAHTCLNTTLLKFKERDELTRIFKLWIQSQSSPSSLKRSAPISMSKAWDYRVRQHLGARYDSKRGCFDWDLTMKLHEKGCGVISKQQYVRWRERGVAFEMREGVYQTTNPSLLSSRVFKQKGDKVAVRGYWGDIVSSPYLSFGVESDDKSLLKTQNGQHMKTAQDISFANVQALFQSLSSRRGCPTSSQADAEAEQPPPQTDPKAVTINDLMHLNGISVTFLPMDSLSKLPEKQKFSHFFNTIYFSARYILDLNKEQEAGFAQKVASIALEAGFEPWNEGKSEDVHAVFIPQKK</sequence>
<keyword evidence="2" id="KW-1185">Reference proteome</keyword>